<dbReference type="Pfam" id="PF01551">
    <property type="entry name" value="Peptidase_M23"/>
    <property type="match status" value="1"/>
</dbReference>
<sequence>MIVAARKGVVISAEGANQFGGQDKTMLSMANHIRILHADDSIATYAHLAPRGVLVGVGQRVEAGTVIGYSGSTGYSSGPHLHFAVHQLLRKSDGFGNISVPIRFYVGNPAYVFTPQYLQKVTADYRSPGKAPPILEIKKTGPKAR</sequence>
<evidence type="ECO:0000259" key="1">
    <source>
        <dbReference type="Pfam" id="PF01551"/>
    </source>
</evidence>
<dbReference type="InterPro" id="IPR050570">
    <property type="entry name" value="Cell_wall_metabolism_enzyme"/>
</dbReference>
<dbReference type="PANTHER" id="PTHR21666">
    <property type="entry name" value="PEPTIDASE-RELATED"/>
    <property type="match status" value="1"/>
</dbReference>
<dbReference type="Gene3D" id="2.70.70.10">
    <property type="entry name" value="Glucose Permease (Domain IIA)"/>
    <property type="match status" value="1"/>
</dbReference>
<evidence type="ECO:0000313" key="2">
    <source>
        <dbReference type="EMBL" id="MBK7417060.1"/>
    </source>
</evidence>
<evidence type="ECO:0000313" key="3">
    <source>
        <dbReference type="Proteomes" id="UP000739411"/>
    </source>
</evidence>
<dbReference type="Proteomes" id="UP000739411">
    <property type="component" value="Unassembled WGS sequence"/>
</dbReference>
<protein>
    <submittedName>
        <fullName evidence="2">M23 family metallopeptidase</fullName>
    </submittedName>
</protein>
<dbReference type="PANTHER" id="PTHR21666:SF294">
    <property type="entry name" value="PEPTIDASE M23"/>
    <property type="match status" value="1"/>
</dbReference>
<dbReference type="GO" id="GO:0004222">
    <property type="term" value="F:metalloendopeptidase activity"/>
    <property type="evidence" value="ECO:0007669"/>
    <property type="project" value="TreeGrafter"/>
</dbReference>
<dbReference type="InterPro" id="IPR016047">
    <property type="entry name" value="M23ase_b-sheet_dom"/>
</dbReference>
<comment type="caution">
    <text evidence="2">The sequence shown here is derived from an EMBL/GenBank/DDBJ whole genome shotgun (WGS) entry which is preliminary data.</text>
</comment>
<dbReference type="InterPro" id="IPR011055">
    <property type="entry name" value="Dup_hybrid_motif"/>
</dbReference>
<reference evidence="2 3" key="1">
    <citation type="submission" date="2020-10" db="EMBL/GenBank/DDBJ databases">
        <title>Connecting structure to function with the recovery of over 1000 high-quality activated sludge metagenome-assembled genomes encoding full-length rRNA genes using long-read sequencing.</title>
        <authorList>
            <person name="Singleton C.M."/>
            <person name="Petriglieri F."/>
            <person name="Kristensen J.M."/>
            <person name="Kirkegaard R.H."/>
            <person name="Michaelsen T.Y."/>
            <person name="Andersen M.H."/>
            <person name="Karst S.M."/>
            <person name="Dueholm M.S."/>
            <person name="Nielsen P.H."/>
            <person name="Albertsen M."/>
        </authorList>
    </citation>
    <scope>NUCLEOTIDE SEQUENCE [LARGE SCALE GENOMIC DNA]</scope>
    <source>
        <strain evidence="2">EsbW_18-Q3-R4-48_BATAC.463</strain>
    </source>
</reference>
<accession>A0A935KCR9</accession>
<dbReference type="CDD" id="cd12797">
    <property type="entry name" value="M23_peptidase"/>
    <property type="match status" value="1"/>
</dbReference>
<dbReference type="AlphaFoldDB" id="A0A935KCR9"/>
<name>A0A935KCR9_9RHOO</name>
<gene>
    <name evidence="2" type="ORF">IPJ38_20110</name>
</gene>
<dbReference type="SUPFAM" id="SSF51261">
    <property type="entry name" value="Duplicated hybrid motif"/>
    <property type="match status" value="1"/>
</dbReference>
<feature type="domain" description="M23ase beta-sheet core" evidence="1">
    <location>
        <begin position="2"/>
        <end position="87"/>
    </location>
</feature>
<organism evidence="2 3">
    <name type="scientific">Candidatus Dechloromonas phosphorivorans</name>
    <dbReference type="NCBI Taxonomy" id="2899244"/>
    <lineage>
        <taxon>Bacteria</taxon>
        <taxon>Pseudomonadati</taxon>
        <taxon>Pseudomonadota</taxon>
        <taxon>Betaproteobacteria</taxon>
        <taxon>Rhodocyclales</taxon>
        <taxon>Azonexaceae</taxon>
        <taxon>Dechloromonas</taxon>
    </lineage>
</organism>
<proteinExistence type="predicted"/>
<dbReference type="EMBL" id="JADJMS010000047">
    <property type="protein sequence ID" value="MBK7417060.1"/>
    <property type="molecule type" value="Genomic_DNA"/>
</dbReference>